<dbReference type="RefSeq" id="WP_176369951.1">
    <property type="nucleotide sequence ID" value="NZ_JBNDJB010000001.1"/>
</dbReference>
<reference evidence="1 2" key="1">
    <citation type="submission" date="2019-08" db="EMBL/GenBank/DDBJ databases">
        <title>Paraburkholderia simonii sp. nov. and P. youngii sp. nov. Brazilian and Mexican Mimosa-associated rhizobia.</title>
        <authorList>
            <person name="Mavima L."/>
            <person name="Beukes C.W."/>
            <person name="Palmer M."/>
            <person name="De Meyer S.E."/>
            <person name="James E.K."/>
            <person name="Maluk M."/>
            <person name="Avontuur J.R."/>
            <person name="Chan W.Y."/>
            <person name="Venter S.N."/>
            <person name="Steenkamp E.T."/>
        </authorList>
    </citation>
    <scope>NUCLEOTIDE SEQUENCE [LARGE SCALE GENOMIC DNA]</scope>
    <source>
        <strain evidence="1 2">JPY454</strain>
    </source>
</reference>
<protein>
    <recommendedName>
        <fullName evidence="3">Histidine kinase/DNA gyrase B/HSP90-like ATPase</fullName>
    </recommendedName>
</protein>
<proteinExistence type="predicted"/>
<organism evidence="1 2">
    <name type="scientific">Paraburkholderia youngii</name>
    <dbReference type="NCBI Taxonomy" id="2782701"/>
    <lineage>
        <taxon>Bacteria</taxon>
        <taxon>Pseudomonadati</taxon>
        <taxon>Pseudomonadota</taxon>
        <taxon>Betaproteobacteria</taxon>
        <taxon>Burkholderiales</taxon>
        <taxon>Burkholderiaceae</taxon>
        <taxon>Paraburkholderia</taxon>
    </lineage>
</organism>
<dbReference type="EMBL" id="VOMC01000103">
    <property type="protein sequence ID" value="NVI09611.1"/>
    <property type="molecule type" value="Genomic_DNA"/>
</dbReference>
<evidence type="ECO:0008006" key="3">
    <source>
        <dbReference type="Google" id="ProtNLM"/>
    </source>
</evidence>
<sequence length="67" mass="7278">MLNLSLNAIEAMVGANAKMRKVVIRTESNPSQGPAVTVGDSSPGFAPEDRERFFRILLHHQGLQCGN</sequence>
<keyword evidence="2" id="KW-1185">Reference proteome</keyword>
<name>A0ABX2NYK4_9BURK</name>
<dbReference type="SUPFAM" id="SSF55874">
    <property type="entry name" value="ATPase domain of HSP90 chaperone/DNA topoisomerase II/histidine kinase"/>
    <property type="match status" value="1"/>
</dbReference>
<dbReference type="InterPro" id="IPR036890">
    <property type="entry name" value="HATPase_C_sf"/>
</dbReference>
<evidence type="ECO:0000313" key="1">
    <source>
        <dbReference type="EMBL" id="NVI09611.1"/>
    </source>
</evidence>
<evidence type="ECO:0000313" key="2">
    <source>
        <dbReference type="Proteomes" id="UP000821598"/>
    </source>
</evidence>
<dbReference type="Proteomes" id="UP000821598">
    <property type="component" value="Unassembled WGS sequence"/>
</dbReference>
<gene>
    <name evidence="1" type="ORF">FSB64_39570</name>
</gene>
<accession>A0ABX2NYK4</accession>
<comment type="caution">
    <text evidence="1">The sequence shown here is derived from an EMBL/GenBank/DDBJ whole genome shotgun (WGS) entry which is preliminary data.</text>
</comment>